<comment type="caution">
    <text evidence="2">The sequence shown here is derived from an EMBL/GenBank/DDBJ whole genome shotgun (WGS) entry which is preliminary data.</text>
</comment>
<dbReference type="Pfam" id="PF13966">
    <property type="entry name" value="zf-RVT"/>
    <property type="match status" value="1"/>
</dbReference>
<evidence type="ECO:0000313" key="3">
    <source>
        <dbReference type="Proteomes" id="UP000525078"/>
    </source>
</evidence>
<accession>A0A7J6F792</accession>
<dbReference type="AlphaFoldDB" id="A0A7J6F792"/>
<name>A0A7J6F792_CANSA</name>
<proteinExistence type="predicted"/>
<dbReference type="EMBL" id="JAATIP010000149">
    <property type="protein sequence ID" value="KAF4366572.1"/>
    <property type="molecule type" value="Genomic_DNA"/>
</dbReference>
<evidence type="ECO:0000313" key="2">
    <source>
        <dbReference type="EMBL" id="KAF4366572.1"/>
    </source>
</evidence>
<protein>
    <recommendedName>
        <fullName evidence="1">Reverse transcriptase zinc-binding domain-containing protein</fullName>
    </recommendedName>
</protein>
<dbReference type="InterPro" id="IPR026960">
    <property type="entry name" value="RVT-Znf"/>
</dbReference>
<gene>
    <name evidence="2" type="ORF">F8388_004236</name>
</gene>
<evidence type="ECO:0000259" key="1">
    <source>
        <dbReference type="Pfam" id="PF13966"/>
    </source>
</evidence>
<sequence>MQLNLFNGGNKTELKTILDAFQWCHRKQILKKRARPSLSLSPWGGRKQNLRSLTLGSSSMLIQLSFLRSSQSRKLCNLRNCIDKEALTEVGHLRKFKVKKFYLTLIYKDKVNYHKIVWHRLSVSKHRFILWEAINGHLLTHDLIGRFISIDSFLCHVREAELKPHKDLFFYCISLVKSFRVNKWLSSLKGLVAKFASAAVATMVYFVWCNRDRCIFEAFCGSIPSICQHVKMIVKARF</sequence>
<dbReference type="Proteomes" id="UP000525078">
    <property type="component" value="Unassembled WGS sequence"/>
</dbReference>
<organism evidence="2 3">
    <name type="scientific">Cannabis sativa</name>
    <name type="common">Hemp</name>
    <name type="synonym">Marijuana</name>
    <dbReference type="NCBI Taxonomy" id="3483"/>
    <lineage>
        <taxon>Eukaryota</taxon>
        <taxon>Viridiplantae</taxon>
        <taxon>Streptophyta</taxon>
        <taxon>Embryophyta</taxon>
        <taxon>Tracheophyta</taxon>
        <taxon>Spermatophyta</taxon>
        <taxon>Magnoliopsida</taxon>
        <taxon>eudicotyledons</taxon>
        <taxon>Gunneridae</taxon>
        <taxon>Pentapetalae</taxon>
        <taxon>rosids</taxon>
        <taxon>fabids</taxon>
        <taxon>Rosales</taxon>
        <taxon>Cannabaceae</taxon>
        <taxon>Cannabis</taxon>
    </lineage>
</organism>
<feature type="domain" description="Reverse transcriptase zinc-binding" evidence="1">
    <location>
        <begin position="96"/>
        <end position="172"/>
    </location>
</feature>
<reference evidence="2 3" key="1">
    <citation type="journal article" date="2020" name="bioRxiv">
        <title>Sequence and annotation of 42 cannabis genomes reveals extensive copy number variation in cannabinoid synthesis and pathogen resistance genes.</title>
        <authorList>
            <person name="Mckernan K.J."/>
            <person name="Helbert Y."/>
            <person name="Kane L.T."/>
            <person name="Ebling H."/>
            <person name="Zhang L."/>
            <person name="Liu B."/>
            <person name="Eaton Z."/>
            <person name="Mclaughlin S."/>
            <person name="Kingan S."/>
            <person name="Baybayan P."/>
            <person name="Concepcion G."/>
            <person name="Jordan M."/>
            <person name="Riva A."/>
            <person name="Barbazuk W."/>
            <person name="Harkins T."/>
        </authorList>
    </citation>
    <scope>NUCLEOTIDE SEQUENCE [LARGE SCALE GENOMIC DNA]</scope>
    <source>
        <strain evidence="3">cv. Jamaican Lion 4</strain>
        <tissue evidence="2">Leaf</tissue>
    </source>
</reference>